<dbReference type="GO" id="GO:0032042">
    <property type="term" value="P:mitochondrial DNA metabolic process"/>
    <property type="evidence" value="ECO:0007669"/>
    <property type="project" value="TreeGrafter"/>
</dbReference>
<evidence type="ECO:0000313" key="5">
    <source>
        <dbReference type="EMBL" id="KAJ5099345.1"/>
    </source>
</evidence>
<dbReference type="Proteomes" id="UP001149074">
    <property type="component" value="Unassembled WGS sequence"/>
</dbReference>
<dbReference type="EMBL" id="JAPQKI010000005">
    <property type="protein sequence ID" value="KAJ5099345.1"/>
    <property type="molecule type" value="Genomic_DNA"/>
</dbReference>
<keyword evidence="6" id="KW-1185">Reference proteome</keyword>
<dbReference type="GO" id="GO:0005524">
    <property type="term" value="F:ATP binding"/>
    <property type="evidence" value="ECO:0007669"/>
    <property type="project" value="InterPro"/>
</dbReference>
<keyword evidence="1 5" id="KW-0547">Nucleotide-binding</keyword>
<sequence>MEFCPRNTRFNSTYPPPLPGSSIVLRDYQEECIQSVLKYLDEGHRRLGISLATGAGKTVIFTQLISRVPSRTAKATKTMIIVHRRELVEQAAKHCRLAYPDLSVEIEMGQNVATGLGDIIIASVQTLARGRIGRFDPAEFKLILVDEAHHIVARSYREALGHFGLNEPSSSAPVLVGVSATFSRFDGLKLGAAIDHIVYHKDYVDMIGEKWLADAVFTTVKSEANLSQVKKDKFGDFALGSLSEAVNTVNTNNITVRAWMANAAGRKSTLVFCVDIEHTKQLTATFREHGVDARYITSNTHKDTRAKQIEAFKEQEFPVLLNCGLFTEGTDIPNIDCVVLARPTRSRNLLIQMIGRGLRLFFGKKDCHIIDMVASLATGVLSTPTLFGLDPDEVLNKSTVKEMREERQKSSQPTPPPYNENSLDEDVQLQFTKYDSIYDLLGDTRYERHIRSVSKNSWVRVGDGKYILSDTNGWLSLEKEAEMFVVRYVMKFKDPITEKPQFTRPRQIASGPDLETAVRAGDTFASSKFEEHFIASWKPWRQSPATATQIQMLNKSRIKTGNVPPEGLTRGQAADIITKLKFGGKKRYDRLLSQHRKSQQKNQELAELRTRTDVKVGPLAG</sequence>
<dbReference type="GO" id="GO:0016787">
    <property type="term" value="F:hydrolase activity"/>
    <property type="evidence" value="ECO:0007669"/>
    <property type="project" value="InterPro"/>
</dbReference>
<dbReference type="Pfam" id="PF00271">
    <property type="entry name" value="Helicase_C"/>
    <property type="match status" value="1"/>
</dbReference>
<dbReference type="InterPro" id="IPR050742">
    <property type="entry name" value="Helicase_Restrict-Modif_Enz"/>
</dbReference>
<accession>A0A9W9KAS2</accession>
<keyword evidence="1 5" id="KW-0347">Helicase</keyword>
<dbReference type="InterPro" id="IPR014001">
    <property type="entry name" value="Helicase_ATP-bd"/>
</dbReference>
<keyword evidence="1 5" id="KW-0067">ATP-binding</keyword>
<protein>
    <submittedName>
        <fullName evidence="5">ATP-dependent helicase IRC3</fullName>
    </submittedName>
</protein>
<dbReference type="RefSeq" id="XP_056474999.1">
    <property type="nucleotide sequence ID" value="XM_056618840.1"/>
</dbReference>
<dbReference type="GeneID" id="81357819"/>
<dbReference type="Pfam" id="PF04851">
    <property type="entry name" value="ResIII"/>
    <property type="match status" value="1"/>
</dbReference>
<evidence type="ECO:0000256" key="2">
    <source>
        <dbReference type="SAM" id="MobiDB-lite"/>
    </source>
</evidence>
<dbReference type="GO" id="GO:0036121">
    <property type="term" value="F:double-stranded DNA helicase activity"/>
    <property type="evidence" value="ECO:0007669"/>
    <property type="project" value="TreeGrafter"/>
</dbReference>
<dbReference type="PROSITE" id="PS51194">
    <property type="entry name" value="HELICASE_CTER"/>
    <property type="match status" value="1"/>
</dbReference>
<dbReference type="PANTHER" id="PTHR47396">
    <property type="entry name" value="TYPE I RESTRICTION ENZYME ECOKI R PROTEIN"/>
    <property type="match status" value="1"/>
</dbReference>
<dbReference type="GO" id="GO:0000403">
    <property type="term" value="F:Y-form DNA binding"/>
    <property type="evidence" value="ECO:0007669"/>
    <property type="project" value="TreeGrafter"/>
</dbReference>
<dbReference type="GO" id="GO:0070125">
    <property type="term" value="P:mitochondrial translational elongation"/>
    <property type="evidence" value="ECO:0007669"/>
    <property type="project" value="TreeGrafter"/>
</dbReference>
<keyword evidence="1 5" id="KW-0378">Hydrolase</keyword>
<dbReference type="AlphaFoldDB" id="A0A9W9KAS2"/>
<dbReference type="OrthoDB" id="16911at2759"/>
<feature type="region of interest" description="Disordered" evidence="2">
    <location>
        <begin position="593"/>
        <end position="621"/>
    </location>
</feature>
<dbReference type="GO" id="GO:0061749">
    <property type="term" value="F:forked DNA-dependent helicase activity"/>
    <property type="evidence" value="ECO:0007669"/>
    <property type="project" value="TreeGrafter"/>
</dbReference>
<dbReference type="PROSITE" id="PS51192">
    <property type="entry name" value="HELICASE_ATP_BIND_1"/>
    <property type="match status" value="1"/>
</dbReference>
<dbReference type="GO" id="GO:0005759">
    <property type="term" value="C:mitochondrial matrix"/>
    <property type="evidence" value="ECO:0007669"/>
    <property type="project" value="TreeGrafter"/>
</dbReference>
<evidence type="ECO:0000259" key="3">
    <source>
        <dbReference type="PROSITE" id="PS51192"/>
    </source>
</evidence>
<dbReference type="SUPFAM" id="SSF52540">
    <property type="entry name" value="P-loop containing nucleoside triphosphate hydrolases"/>
    <property type="match status" value="1"/>
</dbReference>
<dbReference type="InterPro" id="IPR001650">
    <property type="entry name" value="Helicase_C-like"/>
</dbReference>
<dbReference type="InterPro" id="IPR027417">
    <property type="entry name" value="P-loop_NTPase"/>
</dbReference>
<evidence type="ECO:0000256" key="1">
    <source>
        <dbReference type="ARBA" id="ARBA00022806"/>
    </source>
</evidence>
<comment type="caution">
    <text evidence="5">The sequence shown here is derived from an EMBL/GenBank/DDBJ whole genome shotgun (WGS) entry which is preliminary data.</text>
</comment>
<proteinExistence type="predicted"/>
<feature type="region of interest" description="Disordered" evidence="2">
    <location>
        <begin position="401"/>
        <end position="423"/>
    </location>
</feature>
<name>A0A9W9KAS2_9EURO</name>
<dbReference type="CDD" id="cd18799">
    <property type="entry name" value="SF2_C_EcoAI-like"/>
    <property type="match status" value="1"/>
</dbReference>
<feature type="domain" description="Helicase ATP-binding" evidence="3">
    <location>
        <begin position="38"/>
        <end position="200"/>
    </location>
</feature>
<gene>
    <name evidence="5" type="ORF">N7532_006346</name>
</gene>
<reference evidence="5" key="1">
    <citation type="submission" date="2022-11" db="EMBL/GenBank/DDBJ databases">
        <authorList>
            <person name="Petersen C."/>
        </authorList>
    </citation>
    <scope>NUCLEOTIDE SEQUENCE</scope>
    <source>
        <strain evidence="5">IBT 30761</strain>
    </source>
</reference>
<evidence type="ECO:0000313" key="6">
    <source>
        <dbReference type="Proteomes" id="UP001149074"/>
    </source>
</evidence>
<organism evidence="5 6">
    <name type="scientific">Penicillium argentinense</name>
    <dbReference type="NCBI Taxonomy" id="1131581"/>
    <lineage>
        <taxon>Eukaryota</taxon>
        <taxon>Fungi</taxon>
        <taxon>Dikarya</taxon>
        <taxon>Ascomycota</taxon>
        <taxon>Pezizomycotina</taxon>
        <taxon>Eurotiomycetes</taxon>
        <taxon>Eurotiomycetidae</taxon>
        <taxon>Eurotiales</taxon>
        <taxon>Aspergillaceae</taxon>
        <taxon>Penicillium</taxon>
    </lineage>
</organism>
<dbReference type="PANTHER" id="PTHR47396:SF1">
    <property type="entry name" value="ATP-DEPENDENT HELICASE IRC3-RELATED"/>
    <property type="match status" value="1"/>
</dbReference>
<dbReference type="Gene3D" id="3.40.50.300">
    <property type="entry name" value="P-loop containing nucleotide triphosphate hydrolases"/>
    <property type="match status" value="2"/>
</dbReference>
<feature type="domain" description="Helicase C-terminal" evidence="4">
    <location>
        <begin position="255"/>
        <end position="424"/>
    </location>
</feature>
<dbReference type="SMART" id="SM00487">
    <property type="entry name" value="DEXDc"/>
    <property type="match status" value="1"/>
</dbReference>
<evidence type="ECO:0000259" key="4">
    <source>
        <dbReference type="PROSITE" id="PS51194"/>
    </source>
</evidence>
<dbReference type="InterPro" id="IPR006935">
    <property type="entry name" value="Helicase/UvrB_N"/>
</dbReference>
<feature type="compositionally biased region" description="Basic and acidic residues" evidence="2">
    <location>
        <begin position="604"/>
        <end position="614"/>
    </location>
</feature>
<reference evidence="5" key="2">
    <citation type="journal article" date="2023" name="IMA Fungus">
        <title>Comparative genomic study of the Penicillium genus elucidates a diverse pangenome and 15 lateral gene transfer events.</title>
        <authorList>
            <person name="Petersen C."/>
            <person name="Sorensen T."/>
            <person name="Nielsen M.R."/>
            <person name="Sondergaard T.E."/>
            <person name="Sorensen J.L."/>
            <person name="Fitzpatrick D.A."/>
            <person name="Frisvad J.C."/>
            <person name="Nielsen K.L."/>
        </authorList>
    </citation>
    <scope>NUCLEOTIDE SEQUENCE</scope>
    <source>
        <strain evidence="5">IBT 30761</strain>
    </source>
</reference>
<dbReference type="SMART" id="SM00490">
    <property type="entry name" value="HELICc"/>
    <property type="match status" value="1"/>
</dbReference>